<dbReference type="InterPro" id="IPR012340">
    <property type="entry name" value="NA-bd_OB-fold"/>
</dbReference>
<dbReference type="GO" id="GO:0005886">
    <property type="term" value="C:plasma membrane"/>
    <property type="evidence" value="ECO:0007669"/>
    <property type="project" value="InterPro"/>
</dbReference>
<dbReference type="InterPro" id="IPR036127">
    <property type="entry name" value="CcmE-like_sf"/>
</dbReference>
<sequence>MSVSVRATALLGRWRWLLLGLTVVGLLGYLIYSATGTSAEYYETINEMKAHPSDREARVLGVVQDDVVRSDGGLHIRFTAAEGSSTIPVDYTGTVPDIFRPGIQVVVAGKVGSDGVFHARTLQTKCPSRFSTASPSG</sequence>
<proteinExistence type="predicted"/>
<comment type="subcellular location">
    <subcellularLocation>
        <location evidence="1">Membrane</location>
    </subcellularLocation>
</comment>
<dbReference type="Gene3D" id="2.40.50.140">
    <property type="entry name" value="Nucleic acid-binding proteins"/>
    <property type="match status" value="1"/>
</dbReference>
<evidence type="ECO:0000313" key="6">
    <source>
        <dbReference type="Proteomes" id="UP000620075"/>
    </source>
</evidence>
<dbReference type="GO" id="GO:0017004">
    <property type="term" value="P:cytochrome complex assembly"/>
    <property type="evidence" value="ECO:0007669"/>
    <property type="project" value="UniProtKB-KW"/>
</dbReference>
<reference evidence="5 6" key="1">
    <citation type="submission" date="2020-10" db="EMBL/GenBank/DDBJ databases">
        <title>Ca. Dormibacterota MAGs.</title>
        <authorList>
            <person name="Montgomery K."/>
        </authorList>
    </citation>
    <scope>NUCLEOTIDE SEQUENCE [LARGE SCALE GENOMIC DNA]</scope>
    <source>
        <strain evidence="5">SC8811_S16_3</strain>
    </source>
</reference>
<keyword evidence="2" id="KW-0479">Metal-binding</keyword>
<accession>A0A934KFF4</accession>
<gene>
    <name evidence="5" type="ORF">JF888_01835</name>
</gene>
<organism evidence="5 6">
    <name type="scientific">Candidatus Dormiibacter inghamiae</name>
    <dbReference type="NCBI Taxonomy" id="3127013"/>
    <lineage>
        <taxon>Bacteria</taxon>
        <taxon>Bacillati</taxon>
        <taxon>Candidatus Dormiibacterota</taxon>
        <taxon>Candidatus Dormibacteria</taxon>
        <taxon>Candidatus Dormibacterales</taxon>
        <taxon>Candidatus Dormibacteraceae</taxon>
        <taxon>Candidatus Dormiibacter</taxon>
    </lineage>
</organism>
<keyword evidence="3" id="KW-0201">Cytochrome c-type biogenesis</keyword>
<evidence type="ECO:0000313" key="5">
    <source>
        <dbReference type="EMBL" id="MBJ7601933.1"/>
    </source>
</evidence>
<name>A0A934KFF4_9BACT</name>
<evidence type="ECO:0000256" key="3">
    <source>
        <dbReference type="ARBA" id="ARBA00022748"/>
    </source>
</evidence>
<dbReference type="RefSeq" id="WP_338176320.1">
    <property type="nucleotide sequence ID" value="NZ_JAEKNQ010000010.1"/>
</dbReference>
<dbReference type="Proteomes" id="UP000620075">
    <property type="component" value="Unassembled WGS sequence"/>
</dbReference>
<protein>
    <submittedName>
        <fullName evidence="5">Cytochrome c maturation protein CcmE</fullName>
    </submittedName>
</protein>
<dbReference type="InterPro" id="IPR004329">
    <property type="entry name" value="CcmE"/>
</dbReference>
<evidence type="ECO:0000256" key="2">
    <source>
        <dbReference type="ARBA" id="ARBA00022617"/>
    </source>
</evidence>
<evidence type="ECO:0000256" key="1">
    <source>
        <dbReference type="ARBA" id="ARBA00004370"/>
    </source>
</evidence>
<dbReference type="GO" id="GO:0017003">
    <property type="term" value="P:protein-heme linkage"/>
    <property type="evidence" value="ECO:0007669"/>
    <property type="project" value="InterPro"/>
</dbReference>
<dbReference type="GO" id="GO:0020037">
    <property type="term" value="F:heme binding"/>
    <property type="evidence" value="ECO:0007669"/>
    <property type="project" value="InterPro"/>
</dbReference>
<dbReference type="AlphaFoldDB" id="A0A934KFF4"/>
<dbReference type="SUPFAM" id="SSF82093">
    <property type="entry name" value="Heme chaperone CcmE"/>
    <property type="match status" value="1"/>
</dbReference>
<keyword evidence="2" id="KW-0349">Heme</keyword>
<comment type="caution">
    <text evidence="5">The sequence shown here is derived from an EMBL/GenBank/DDBJ whole genome shotgun (WGS) entry which is preliminary data.</text>
</comment>
<evidence type="ECO:0000256" key="4">
    <source>
        <dbReference type="ARBA" id="ARBA00023136"/>
    </source>
</evidence>
<keyword evidence="2" id="KW-0408">Iron</keyword>
<dbReference type="EMBL" id="JAEKNQ010000010">
    <property type="protein sequence ID" value="MBJ7601933.1"/>
    <property type="molecule type" value="Genomic_DNA"/>
</dbReference>
<dbReference type="Pfam" id="PF03100">
    <property type="entry name" value="CcmE"/>
    <property type="match status" value="1"/>
</dbReference>
<keyword evidence="4" id="KW-0472">Membrane</keyword>